<dbReference type="EMBL" id="VNJJ01000002">
    <property type="protein sequence ID" value="TVY03111.1"/>
    <property type="molecule type" value="Genomic_DNA"/>
</dbReference>
<name>A0A559JTB4_9BACL</name>
<evidence type="ECO:0000313" key="3">
    <source>
        <dbReference type="Proteomes" id="UP000316330"/>
    </source>
</evidence>
<keyword evidence="3" id="KW-1185">Reference proteome</keyword>
<feature type="transmembrane region" description="Helical" evidence="1">
    <location>
        <begin position="95"/>
        <end position="114"/>
    </location>
</feature>
<comment type="caution">
    <text evidence="2">The sequence shown here is derived from an EMBL/GenBank/DDBJ whole genome shotgun (WGS) entry which is preliminary data.</text>
</comment>
<protein>
    <submittedName>
        <fullName evidence="2">Uncharacterized protein</fullName>
    </submittedName>
</protein>
<gene>
    <name evidence="2" type="ORF">FPZ45_04305</name>
</gene>
<reference evidence="2 3" key="1">
    <citation type="submission" date="2019-07" db="EMBL/GenBank/DDBJ databases">
        <authorList>
            <person name="Kim J."/>
        </authorList>
    </citation>
    <scope>NUCLEOTIDE SEQUENCE [LARGE SCALE GENOMIC DNA]</scope>
    <source>
        <strain evidence="2 3">G13</strain>
    </source>
</reference>
<sequence length="120" mass="13339">MRRVGLIGAYISLLGVCSYLGATLSKYIVGYEVELFYPVGALLIGIGMLMLGIAVFVARWMTGWRRMAPLFVGLYYVAMIPFQIVFFIIPDGEPSPILLGFWSVAWILMGYAIWSSASRS</sequence>
<keyword evidence="1" id="KW-1133">Transmembrane helix</keyword>
<feature type="transmembrane region" description="Helical" evidence="1">
    <location>
        <begin position="70"/>
        <end position="89"/>
    </location>
</feature>
<evidence type="ECO:0000256" key="1">
    <source>
        <dbReference type="SAM" id="Phobius"/>
    </source>
</evidence>
<dbReference type="RefSeq" id="WP_144698782.1">
    <property type="nucleotide sequence ID" value="NZ_VNJJ01000002.1"/>
</dbReference>
<keyword evidence="1" id="KW-0472">Membrane</keyword>
<organism evidence="2 3">
    <name type="scientific">Cohnella terricola</name>
    <dbReference type="NCBI Taxonomy" id="1289167"/>
    <lineage>
        <taxon>Bacteria</taxon>
        <taxon>Bacillati</taxon>
        <taxon>Bacillota</taxon>
        <taxon>Bacilli</taxon>
        <taxon>Bacillales</taxon>
        <taxon>Paenibacillaceae</taxon>
        <taxon>Cohnella</taxon>
    </lineage>
</organism>
<feature type="transmembrane region" description="Helical" evidence="1">
    <location>
        <begin position="35"/>
        <end position="58"/>
    </location>
</feature>
<dbReference type="Proteomes" id="UP000316330">
    <property type="component" value="Unassembled WGS sequence"/>
</dbReference>
<dbReference type="AlphaFoldDB" id="A0A559JTB4"/>
<accession>A0A559JTB4</accession>
<evidence type="ECO:0000313" key="2">
    <source>
        <dbReference type="EMBL" id="TVY03111.1"/>
    </source>
</evidence>
<keyword evidence="1" id="KW-0812">Transmembrane</keyword>
<feature type="transmembrane region" description="Helical" evidence="1">
    <location>
        <begin position="7"/>
        <end position="29"/>
    </location>
</feature>
<proteinExistence type="predicted"/>
<dbReference type="OrthoDB" id="9863426at2"/>